<feature type="non-terminal residue" evidence="1">
    <location>
        <position position="61"/>
    </location>
</feature>
<feature type="non-terminal residue" evidence="1">
    <location>
        <position position="1"/>
    </location>
</feature>
<dbReference type="EMBL" id="CADCXU010010479">
    <property type="protein sequence ID" value="CAB0001350.1"/>
    <property type="molecule type" value="Genomic_DNA"/>
</dbReference>
<evidence type="ECO:0000313" key="1">
    <source>
        <dbReference type="EMBL" id="CAB0001350.1"/>
    </source>
</evidence>
<accession>A0A6H5GEH6</accession>
<dbReference type="Proteomes" id="UP000479000">
    <property type="component" value="Unassembled WGS sequence"/>
</dbReference>
<evidence type="ECO:0000313" key="2">
    <source>
        <dbReference type="Proteomes" id="UP000479000"/>
    </source>
</evidence>
<gene>
    <name evidence="1" type="ORF">NTEN_LOCUS7137</name>
</gene>
<sequence length="61" mass="6858">SPRLGQDWKSDDPSTPSHFPGFDCYGCNRRSDDQVSSGTCHPWKRREAKKCRCSTAARANV</sequence>
<organism evidence="1 2">
    <name type="scientific">Nesidiocoris tenuis</name>
    <dbReference type="NCBI Taxonomy" id="355587"/>
    <lineage>
        <taxon>Eukaryota</taxon>
        <taxon>Metazoa</taxon>
        <taxon>Ecdysozoa</taxon>
        <taxon>Arthropoda</taxon>
        <taxon>Hexapoda</taxon>
        <taxon>Insecta</taxon>
        <taxon>Pterygota</taxon>
        <taxon>Neoptera</taxon>
        <taxon>Paraneoptera</taxon>
        <taxon>Hemiptera</taxon>
        <taxon>Heteroptera</taxon>
        <taxon>Panheteroptera</taxon>
        <taxon>Cimicomorpha</taxon>
        <taxon>Miridae</taxon>
        <taxon>Dicyphina</taxon>
        <taxon>Nesidiocoris</taxon>
    </lineage>
</organism>
<protein>
    <submittedName>
        <fullName evidence="1">Uncharacterized protein</fullName>
    </submittedName>
</protein>
<proteinExistence type="predicted"/>
<name>A0A6H5GEH6_9HEMI</name>
<reference evidence="1 2" key="1">
    <citation type="submission" date="2020-02" db="EMBL/GenBank/DDBJ databases">
        <authorList>
            <person name="Ferguson B K."/>
        </authorList>
    </citation>
    <scope>NUCLEOTIDE SEQUENCE [LARGE SCALE GENOMIC DNA]</scope>
</reference>
<keyword evidence="2" id="KW-1185">Reference proteome</keyword>
<dbReference type="AlphaFoldDB" id="A0A6H5GEH6"/>